<evidence type="ECO:0000259" key="3">
    <source>
        <dbReference type="PROSITE" id="PS50943"/>
    </source>
</evidence>
<evidence type="ECO:0000256" key="1">
    <source>
        <dbReference type="ARBA" id="ARBA00023125"/>
    </source>
</evidence>
<dbReference type="PANTHER" id="PTHR46797:SF2">
    <property type="entry name" value="TRANSCRIPTIONAL REGULATOR"/>
    <property type="match status" value="1"/>
</dbReference>
<accession>A0A1M5ZNM3</accession>
<dbReference type="AlphaFoldDB" id="A0A1M5ZNM3"/>
<dbReference type="GO" id="GO:0003700">
    <property type="term" value="F:DNA-binding transcription factor activity"/>
    <property type="evidence" value="ECO:0007669"/>
    <property type="project" value="TreeGrafter"/>
</dbReference>
<organism evidence="4 5">
    <name type="scientific">Pollutimonas bauzanensis</name>
    <dbReference type="NCBI Taxonomy" id="658167"/>
    <lineage>
        <taxon>Bacteria</taxon>
        <taxon>Pseudomonadati</taxon>
        <taxon>Pseudomonadota</taxon>
        <taxon>Betaproteobacteria</taxon>
        <taxon>Burkholderiales</taxon>
        <taxon>Alcaligenaceae</taxon>
        <taxon>Pollutimonas</taxon>
    </lineage>
</organism>
<evidence type="ECO:0000313" key="5">
    <source>
        <dbReference type="Proteomes" id="UP000184226"/>
    </source>
</evidence>
<dbReference type="InterPro" id="IPR011051">
    <property type="entry name" value="RmlC_Cupin_sf"/>
</dbReference>
<sequence length="229" mass="25194">MADQKSKSPLAGKHIAIDGDSGGDNTSKNGLNAQDSYSDRQLGESVRALRKRANLSLKLLSEQTGLSTGMISQIERGLSTPSLRSLRLLSLALNAPISRFFEERTELRLSRFIVRREERRRLNLTRSGLLKHLLSPDEPGVLELYELELAPGASSGVGYRNPQGEKAGFILSGRLHLWLAKEKFVLGPGDTFRVPSAVPHLFKNSTSETTRLIWITATPPWPQADAPAV</sequence>
<feature type="compositionally biased region" description="Polar residues" evidence="2">
    <location>
        <begin position="23"/>
        <end position="36"/>
    </location>
</feature>
<dbReference type="SMART" id="SM00530">
    <property type="entry name" value="HTH_XRE"/>
    <property type="match status" value="1"/>
</dbReference>
<dbReference type="InterPro" id="IPR010982">
    <property type="entry name" value="Lambda_DNA-bd_dom_sf"/>
</dbReference>
<gene>
    <name evidence="4" type="ORF">SAMN04488135_11678</name>
</gene>
<dbReference type="Proteomes" id="UP000184226">
    <property type="component" value="Unassembled WGS sequence"/>
</dbReference>
<keyword evidence="5" id="KW-1185">Reference proteome</keyword>
<dbReference type="InterPro" id="IPR014710">
    <property type="entry name" value="RmlC-like_jellyroll"/>
</dbReference>
<dbReference type="InterPro" id="IPR013096">
    <property type="entry name" value="Cupin_2"/>
</dbReference>
<feature type="region of interest" description="Disordered" evidence="2">
    <location>
        <begin position="1"/>
        <end position="39"/>
    </location>
</feature>
<reference evidence="4 5" key="1">
    <citation type="submission" date="2016-11" db="EMBL/GenBank/DDBJ databases">
        <authorList>
            <person name="Jaros S."/>
            <person name="Januszkiewicz K."/>
            <person name="Wedrychowicz H."/>
        </authorList>
    </citation>
    <scope>NUCLEOTIDE SEQUENCE [LARGE SCALE GENOMIC DNA]</scope>
    <source>
        <strain evidence="4 5">CGMCC 1.10190</strain>
    </source>
</reference>
<dbReference type="GO" id="GO:0005829">
    <property type="term" value="C:cytosol"/>
    <property type="evidence" value="ECO:0007669"/>
    <property type="project" value="TreeGrafter"/>
</dbReference>
<dbReference type="PANTHER" id="PTHR46797">
    <property type="entry name" value="HTH-TYPE TRANSCRIPTIONAL REGULATOR"/>
    <property type="match status" value="1"/>
</dbReference>
<dbReference type="EMBL" id="FQXE01000016">
    <property type="protein sequence ID" value="SHI25696.1"/>
    <property type="molecule type" value="Genomic_DNA"/>
</dbReference>
<dbReference type="Gene3D" id="2.60.120.10">
    <property type="entry name" value="Jelly Rolls"/>
    <property type="match status" value="1"/>
</dbReference>
<dbReference type="OrthoDB" id="9814751at2"/>
<dbReference type="Gene3D" id="1.10.260.40">
    <property type="entry name" value="lambda repressor-like DNA-binding domains"/>
    <property type="match status" value="1"/>
</dbReference>
<dbReference type="RefSeq" id="WP_143161093.1">
    <property type="nucleotide sequence ID" value="NZ_FQXE01000016.1"/>
</dbReference>
<dbReference type="CDD" id="cd00093">
    <property type="entry name" value="HTH_XRE"/>
    <property type="match status" value="1"/>
</dbReference>
<dbReference type="PROSITE" id="PS50943">
    <property type="entry name" value="HTH_CROC1"/>
    <property type="match status" value="1"/>
</dbReference>
<dbReference type="SUPFAM" id="SSF51182">
    <property type="entry name" value="RmlC-like cupins"/>
    <property type="match status" value="1"/>
</dbReference>
<dbReference type="Pfam" id="PF01381">
    <property type="entry name" value="HTH_3"/>
    <property type="match status" value="1"/>
</dbReference>
<keyword evidence="1" id="KW-0238">DNA-binding</keyword>
<dbReference type="GO" id="GO:0003677">
    <property type="term" value="F:DNA binding"/>
    <property type="evidence" value="ECO:0007669"/>
    <property type="project" value="UniProtKB-KW"/>
</dbReference>
<dbReference type="Pfam" id="PF07883">
    <property type="entry name" value="Cupin_2"/>
    <property type="match status" value="1"/>
</dbReference>
<name>A0A1M5ZNM3_9BURK</name>
<proteinExistence type="predicted"/>
<evidence type="ECO:0000256" key="2">
    <source>
        <dbReference type="SAM" id="MobiDB-lite"/>
    </source>
</evidence>
<evidence type="ECO:0000313" key="4">
    <source>
        <dbReference type="EMBL" id="SHI25696.1"/>
    </source>
</evidence>
<dbReference type="InterPro" id="IPR050807">
    <property type="entry name" value="TransReg_Diox_bact_type"/>
</dbReference>
<dbReference type="CDD" id="cd02209">
    <property type="entry name" value="cupin_XRE_C"/>
    <property type="match status" value="1"/>
</dbReference>
<dbReference type="STRING" id="658167.SAMN04488135_11678"/>
<dbReference type="SUPFAM" id="SSF47413">
    <property type="entry name" value="lambda repressor-like DNA-binding domains"/>
    <property type="match status" value="1"/>
</dbReference>
<protein>
    <submittedName>
        <fullName evidence="4">Helix-turn-helix</fullName>
    </submittedName>
</protein>
<dbReference type="InterPro" id="IPR001387">
    <property type="entry name" value="Cro/C1-type_HTH"/>
</dbReference>
<feature type="domain" description="HTH cro/C1-type" evidence="3">
    <location>
        <begin position="46"/>
        <end position="100"/>
    </location>
</feature>